<name>A0A8X6TAL9_NEPPI</name>
<dbReference type="Proteomes" id="UP000887013">
    <property type="component" value="Unassembled WGS sequence"/>
</dbReference>
<organism evidence="1 2">
    <name type="scientific">Nephila pilipes</name>
    <name type="common">Giant wood spider</name>
    <name type="synonym">Nephila maculata</name>
    <dbReference type="NCBI Taxonomy" id="299642"/>
    <lineage>
        <taxon>Eukaryota</taxon>
        <taxon>Metazoa</taxon>
        <taxon>Ecdysozoa</taxon>
        <taxon>Arthropoda</taxon>
        <taxon>Chelicerata</taxon>
        <taxon>Arachnida</taxon>
        <taxon>Araneae</taxon>
        <taxon>Araneomorphae</taxon>
        <taxon>Entelegynae</taxon>
        <taxon>Araneoidea</taxon>
        <taxon>Nephilidae</taxon>
        <taxon>Nephila</taxon>
    </lineage>
</organism>
<reference evidence="1" key="1">
    <citation type="submission" date="2020-08" db="EMBL/GenBank/DDBJ databases">
        <title>Multicomponent nature underlies the extraordinary mechanical properties of spider dragline silk.</title>
        <authorList>
            <person name="Kono N."/>
            <person name="Nakamura H."/>
            <person name="Mori M."/>
            <person name="Yoshida Y."/>
            <person name="Ohtoshi R."/>
            <person name="Malay A.D."/>
            <person name="Moran D.A.P."/>
            <person name="Tomita M."/>
            <person name="Numata K."/>
            <person name="Arakawa K."/>
        </authorList>
    </citation>
    <scope>NUCLEOTIDE SEQUENCE</scope>
</reference>
<sequence>MGCNREAAKCPLPKRCPPIVFGCLIDNLDRRTPFPTTRQRKKSSRATGFVKRPKENYFRCGFFGQNDCVYRFVMMEDSENSRGPKHFVKKICSTETLGSRETGHPSE</sequence>
<gene>
    <name evidence="1" type="ORF">NPIL_702281</name>
</gene>
<evidence type="ECO:0000313" key="2">
    <source>
        <dbReference type="Proteomes" id="UP000887013"/>
    </source>
</evidence>
<comment type="caution">
    <text evidence="1">The sequence shown here is derived from an EMBL/GenBank/DDBJ whole genome shotgun (WGS) entry which is preliminary data.</text>
</comment>
<protein>
    <submittedName>
        <fullName evidence="1">Uncharacterized protein</fullName>
    </submittedName>
</protein>
<evidence type="ECO:0000313" key="1">
    <source>
        <dbReference type="EMBL" id="GFS93615.1"/>
    </source>
</evidence>
<dbReference type="EMBL" id="BMAW01053949">
    <property type="protein sequence ID" value="GFS93615.1"/>
    <property type="molecule type" value="Genomic_DNA"/>
</dbReference>
<dbReference type="AlphaFoldDB" id="A0A8X6TAL9"/>
<proteinExistence type="predicted"/>
<accession>A0A8X6TAL9</accession>
<keyword evidence="2" id="KW-1185">Reference proteome</keyword>